<dbReference type="EMBL" id="LN856931">
    <property type="protein sequence ID" value="CDP95029.1"/>
    <property type="molecule type" value="Genomic_DNA"/>
</dbReference>
<reference evidence="1" key="1">
    <citation type="journal article" date="2007" name="Science">
        <title>Draft genome of the filarial nematode parasite Brugia malayi.</title>
        <authorList>
            <person name="Ghedin E."/>
            <person name="Wang S."/>
            <person name="Spiro D."/>
            <person name="Caler E."/>
            <person name="Zhao Q."/>
            <person name="Crabtree J."/>
            <person name="Allen J.E."/>
            <person name="Delcher A.L."/>
            <person name="Guiliano D.B."/>
            <person name="Miranda-Saavedra D."/>
            <person name="Angiuoli S.V."/>
            <person name="Creasy T."/>
            <person name="Amedeo P."/>
            <person name="Haas B."/>
            <person name="El-Sayed N.M."/>
            <person name="Wortman J.R."/>
            <person name="Feldblyum T."/>
            <person name="Tallon L."/>
            <person name="Schatz M."/>
            <person name="Shumway M."/>
            <person name="Koo H."/>
            <person name="Salzberg S.L."/>
            <person name="Schobel S."/>
            <person name="Pertea M."/>
            <person name="Pop M."/>
            <person name="White O."/>
            <person name="Barton G.J."/>
            <person name="Carlow C.K."/>
            <person name="Crawford M.J."/>
            <person name="Daub J."/>
            <person name="Dimmic M.W."/>
            <person name="Estes C.F."/>
            <person name="Foster J.M."/>
            <person name="Ganatra M."/>
            <person name="Gregory W.F."/>
            <person name="Johnson N.M."/>
            <person name="Jin J."/>
            <person name="Komuniecki R."/>
            <person name="Korf I."/>
            <person name="Kumar S."/>
            <person name="Laney S."/>
            <person name="Li B.W."/>
            <person name="Li W."/>
            <person name="Lindblom T.H."/>
            <person name="Lustigman S."/>
            <person name="Ma D."/>
            <person name="Maina C.V."/>
            <person name="Martin D.M."/>
            <person name="McCarter J.P."/>
            <person name="McReynolds L."/>
            <person name="Mitreva M."/>
            <person name="Nutman T.B."/>
            <person name="Parkinson J."/>
            <person name="Peregrin-Alvarez J.M."/>
            <person name="Poole C."/>
            <person name="Ren Q."/>
            <person name="Saunders L."/>
            <person name="Sluder A.E."/>
            <person name="Smith K."/>
            <person name="Stanke M."/>
            <person name="Unnasch T.R."/>
            <person name="Ware J."/>
            <person name="Wei A.D."/>
            <person name="Weil G."/>
            <person name="Williams D.J."/>
            <person name="Zhang Y."/>
            <person name="Williams S.A."/>
            <person name="Fraser-Liggett C."/>
            <person name="Slatko B."/>
            <person name="Blaxter M.L."/>
            <person name="Scott A.L."/>
        </authorList>
    </citation>
    <scope>NUCLEOTIDE SEQUENCE</scope>
    <source>
        <strain evidence="1">FR3</strain>
    </source>
</reference>
<gene>
    <name evidence="1" type="primary">Bm1285</name>
    <name evidence="1" type="ORF">BM_Bm1285</name>
</gene>
<accession>A0A1I9G1T5</accession>
<protein>
    <submittedName>
        <fullName evidence="1">Bm1285, isoform a</fullName>
    </submittedName>
</protein>
<proteinExistence type="predicted"/>
<name>A0A1I9G1T5_BRUMA</name>
<organism evidence="1">
    <name type="scientific">Brugia malayi</name>
    <name type="common">Filarial nematode worm</name>
    <dbReference type="NCBI Taxonomy" id="6279"/>
    <lineage>
        <taxon>Eukaryota</taxon>
        <taxon>Metazoa</taxon>
        <taxon>Ecdysozoa</taxon>
        <taxon>Nematoda</taxon>
        <taxon>Chromadorea</taxon>
        <taxon>Rhabditida</taxon>
        <taxon>Spirurina</taxon>
        <taxon>Spiruromorpha</taxon>
        <taxon>Filarioidea</taxon>
        <taxon>Onchocercidae</taxon>
        <taxon>Brugia</taxon>
    </lineage>
</organism>
<evidence type="ECO:0000313" key="1">
    <source>
        <dbReference type="EMBL" id="CDP95029.1"/>
    </source>
</evidence>
<reference evidence="1" key="2">
    <citation type="submission" date="2012-12" db="EMBL/GenBank/DDBJ databases">
        <authorList>
            <consortium name="WormBase Consortium"/>
            <person name="Ghedin E."/>
            <person name="Paulini M."/>
        </authorList>
    </citation>
    <scope>NUCLEOTIDE SEQUENCE</scope>
    <source>
        <strain evidence="1">FR3</strain>
    </source>
</reference>
<sequence>MLLTEACACSILFPFSFFHTLPFHKVVRMRDVCCASKKSIEKLIFPEIKETGVNQHTAQSSAVHSAACISMRRLKLSKRSTNCILLQVLIAASLIANFFRNGSRFTMLQGSFEITERIARYMLFAPLHVFFCPSPSLATKCRESRSGGICLRDSLSAATRQRCSLTWEVGHSQSFPSFFLSLAL</sequence>
<dbReference type="AlphaFoldDB" id="A0A1I9G1T5"/>